<sequence length="413" mass="48629">MVFSFIFYKIMKIFSFTFAKTTLKSLFLKGIKIYAIGFVLLISCDNSTEKEQLPKEYQVKTVNFEEFRVTDISPKSTHDLQNWQSFQSLIQVIVSMAPTKIKNTENLVSTTPDSLRIYQRLYPKNTNVILKNAFVERDWRSLENNTIDTIYRFEKDSESEFSFVQWDMFLVKNVPYTLSVFVKGINQSEIALLFLDEQKELQKSNFELNTETHNKAGRKLNLSDDWKELQLQFTPEQGATYSIQILFNEDAKKGENIIFYRPTLQVPPEYFSKIHQFSDKILNQQTNVKSSYFSLYLWLTQLDEELNQLLAEDKFPEPINSLAIKSRFRLFQTQIKELADNVKNNSDFEETAINQHIDKIKNTFNGLITRINSIYESDLDDQMKYIHSQIDTMQSLFPMKDSLRFEHFTPIKE</sequence>
<evidence type="ECO:0000313" key="2">
    <source>
        <dbReference type="Proteomes" id="UP000045051"/>
    </source>
</evidence>
<keyword evidence="2" id="KW-1185">Reference proteome</keyword>
<dbReference type="AlphaFoldDB" id="A0A0B7HZ35"/>
<protein>
    <submittedName>
        <fullName evidence="1">Uncharacterized protein</fullName>
    </submittedName>
</protein>
<accession>A0A0B7HZ35</accession>
<gene>
    <name evidence="1" type="ORF">CCAND38_140005</name>
</gene>
<evidence type="ECO:0000313" key="1">
    <source>
        <dbReference type="EMBL" id="CEN43849.1"/>
    </source>
</evidence>
<organism evidence="1 2">
    <name type="scientific">Capnocytophaga canis</name>
    <dbReference type="NCBI Taxonomy" id="1848903"/>
    <lineage>
        <taxon>Bacteria</taxon>
        <taxon>Pseudomonadati</taxon>
        <taxon>Bacteroidota</taxon>
        <taxon>Flavobacteriia</taxon>
        <taxon>Flavobacteriales</taxon>
        <taxon>Flavobacteriaceae</taxon>
        <taxon>Capnocytophaga</taxon>
    </lineage>
</organism>
<name>A0A0B7HZ35_9FLAO</name>
<proteinExistence type="predicted"/>
<reference evidence="1 2" key="1">
    <citation type="submission" date="2015-01" db="EMBL/GenBank/DDBJ databases">
        <authorList>
            <person name="Xiang T."/>
            <person name="Song Y."/>
            <person name="Huang L."/>
            <person name="Wang B."/>
            <person name="Wu P."/>
        </authorList>
    </citation>
    <scope>NUCLEOTIDE SEQUENCE [LARGE SCALE GENOMIC DNA]</scope>
    <source>
        <strain evidence="1 2">CcD38</strain>
    </source>
</reference>
<dbReference type="EMBL" id="CDOI01000046">
    <property type="protein sequence ID" value="CEN43849.1"/>
    <property type="molecule type" value="Genomic_DNA"/>
</dbReference>
<dbReference type="Proteomes" id="UP000045051">
    <property type="component" value="Unassembled WGS sequence"/>
</dbReference>